<keyword evidence="10" id="KW-0393">Immunoglobulin domain</keyword>
<dbReference type="Pfam" id="PF22705">
    <property type="entry name" value="C2-set_3"/>
    <property type="match status" value="1"/>
</dbReference>
<keyword evidence="3" id="KW-0812">Transmembrane</keyword>
<dbReference type="SUPFAM" id="SSF52540">
    <property type="entry name" value="P-loop containing nucleoside triphosphate hydrolases"/>
    <property type="match status" value="1"/>
</dbReference>
<dbReference type="InterPro" id="IPR027417">
    <property type="entry name" value="P-loop_NTPase"/>
</dbReference>
<dbReference type="PANTHER" id="PTHR25466:SF3">
    <property type="entry name" value="PROGRAMMED CELL DEATH 1 LIGAND 1"/>
    <property type="match status" value="1"/>
</dbReference>
<dbReference type="PANTHER" id="PTHR25466">
    <property type="entry name" value="T-LYMPHOCYTE ACTIVATION ANTIGEN"/>
    <property type="match status" value="1"/>
</dbReference>
<keyword evidence="4" id="KW-0732">Signal</keyword>
<feature type="domain" description="Ig-like" evidence="11">
    <location>
        <begin position="17"/>
        <end position="137"/>
    </location>
</feature>
<dbReference type="Pfam" id="PF05729">
    <property type="entry name" value="NACHT"/>
    <property type="match status" value="1"/>
</dbReference>
<dbReference type="InterPro" id="IPR036179">
    <property type="entry name" value="Ig-like_dom_sf"/>
</dbReference>
<dbReference type="InterPro" id="IPR003599">
    <property type="entry name" value="Ig_sub"/>
</dbReference>
<keyword evidence="9" id="KW-0325">Glycoprotein</keyword>
<name>A0A8C6UFI2_9GOBI</name>
<dbReference type="GO" id="GO:0006955">
    <property type="term" value="P:immune response"/>
    <property type="evidence" value="ECO:0007669"/>
    <property type="project" value="TreeGrafter"/>
</dbReference>
<reference evidence="12" key="1">
    <citation type="submission" date="2025-08" db="UniProtKB">
        <authorList>
            <consortium name="Ensembl"/>
        </authorList>
    </citation>
    <scope>IDENTIFICATION</scope>
</reference>
<evidence type="ECO:0000256" key="8">
    <source>
        <dbReference type="ARBA" id="ARBA00023170"/>
    </source>
</evidence>
<evidence type="ECO:0000259" key="11">
    <source>
        <dbReference type="PROSITE" id="PS50835"/>
    </source>
</evidence>
<evidence type="ECO:0000313" key="12">
    <source>
        <dbReference type="Ensembl" id="ENSNMLP00000033937.1"/>
    </source>
</evidence>
<sequence>MCVDQEVTHNNMDVVFPTGLFRVEVDKDSYTSEFRGEVVMGCSFQPPSPAALSGIRVTWHWITPGGHVREVYRLDNGVEQITSQHPDYVGRARLLNEELKRGWAKLQVSNLRISDSGKYQCFVQTGDGADYKIMTLSIFAPFKTIDKRIEKVPGREELMLTCQSEGFPQPEVMWHNNGQQLKSKPITTTATTEDQLLEITTQINVTSLEKKTTPAVSQNTLLHLKFQVITICNQEVYENGNSLIRRTELNLHDLVPNRDALLLIGSTGNGKTTLARRLVSLWTQPVSNFPDFSHLQLVVYVDGNKTNGTLFDEIMAQLSLEELLSEDDLRNMLTDETLLMVDGYEEGNLLFDESLQRFLLDRTRCRVLITSSHEHSKMKEIVGTEAIVRVQWQNQRSSTV</sequence>
<dbReference type="GO" id="GO:0042102">
    <property type="term" value="P:positive regulation of T cell proliferation"/>
    <property type="evidence" value="ECO:0007669"/>
    <property type="project" value="TreeGrafter"/>
</dbReference>
<dbReference type="GO" id="GO:0071222">
    <property type="term" value="P:cellular response to lipopolysaccharide"/>
    <property type="evidence" value="ECO:0007669"/>
    <property type="project" value="TreeGrafter"/>
</dbReference>
<keyword evidence="8" id="KW-0675">Receptor</keyword>
<dbReference type="PROSITE" id="PS50835">
    <property type="entry name" value="IG_LIKE"/>
    <property type="match status" value="1"/>
</dbReference>
<dbReference type="Gene3D" id="3.40.50.300">
    <property type="entry name" value="P-loop containing nucleotide triphosphate hydrolases"/>
    <property type="match status" value="1"/>
</dbReference>
<evidence type="ECO:0000256" key="5">
    <source>
        <dbReference type="ARBA" id="ARBA00022989"/>
    </source>
</evidence>
<evidence type="ECO:0000256" key="2">
    <source>
        <dbReference type="ARBA" id="ARBA00022475"/>
    </source>
</evidence>
<evidence type="ECO:0000256" key="1">
    <source>
        <dbReference type="ARBA" id="ARBA00004251"/>
    </source>
</evidence>
<dbReference type="InterPro" id="IPR051713">
    <property type="entry name" value="T-cell_Activation_Regulation"/>
</dbReference>
<dbReference type="GO" id="GO:0031295">
    <property type="term" value="P:T cell costimulation"/>
    <property type="evidence" value="ECO:0007669"/>
    <property type="project" value="TreeGrafter"/>
</dbReference>
<proteinExistence type="predicted"/>
<dbReference type="SMART" id="SM00409">
    <property type="entry name" value="IG"/>
    <property type="match status" value="1"/>
</dbReference>
<comment type="subcellular location">
    <subcellularLocation>
        <location evidence="1">Cell membrane</location>
        <topology evidence="1">Single-pass type I membrane protein</topology>
    </subcellularLocation>
</comment>
<keyword evidence="2" id="KW-1003">Cell membrane</keyword>
<dbReference type="GO" id="GO:0009897">
    <property type="term" value="C:external side of plasma membrane"/>
    <property type="evidence" value="ECO:0007669"/>
    <property type="project" value="TreeGrafter"/>
</dbReference>
<dbReference type="InterPro" id="IPR053896">
    <property type="entry name" value="BTN3A2-like_Ig-C"/>
</dbReference>
<dbReference type="SUPFAM" id="SSF48726">
    <property type="entry name" value="Immunoglobulin"/>
    <property type="match status" value="2"/>
</dbReference>
<keyword evidence="13" id="KW-1185">Reference proteome</keyword>
<evidence type="ECO:0000313" key="13">
    <source>
        <dbReference type="Proteomes" id="UP000694523"/>
    </source>
</evidence>
<dbReference type="Proteomes" id="UP000694523">
    <property type="component" value="Unplaced"/>
</dbReference>
<dbReference type="GO" id="GO:0042130">
    <property type="term" value="P:negative regulation of T cell proliferation"/>
    <property type="evidence" value="ECO:0007669"/>
    <property type="project" value="TreeGrafter"/>
</dbReference>
<dbReference type="InterPro" id="IPR007111">
    <property type="entry name" value="NACHT_NTPase"/>
</dbReference>
<dbReference type="AlphaFoldDB" id="A0A8C6UFI2"/>
<evidence type="ECO:0000256" key="3">
    <source>
        <dbReference type="ARBA" id="ARBA00022692"/>
    </source>
</evidence>
<protein>
    <recommendedName>
        <fullName evidence="11">Ig-like domain-containing protein</fullName>
    </recommendedName>
</protein>
<reference evidence="12" key="2">
    <citation type="submission" date="2025-09" db="UniProtKB">
        <authorList>
            <consortium name="Ensembl"/>
        </authorList>
    </citation>
    <scope>IDENTIFICATION</scope>
</reference>
<dbReference type="Ensembl" id="ENSNMLT00000037808.1">
    <property type="protein sequence ID" value="ENSNMLP00000033937.1"/>
    <property type="gene ID" value="ENSNMLG00000021172.1"/>
</dbReference>
<keyword evidence="6" id="KW-0472">Membrane</keyword>
<evidence type="ECO:0000256" key="6">
    <source>
        <dbReference type="ARBA" id="ARBA00023136"/>
    </source>
</evidence>
<evidence type="ECO:0000256" key="10">
    <source>
        <dbReference type="ARBA" id="ARBA00023319"/>
    </source>
</evidence>
<dbReference type="Gene3D" id="2.60.40.10">
    <property type="entry name" value="Immunoglobulins"/>
    <property type="match status" value="2"/>
</dbReference>
<evidence type="ECO:0000256" key="9">
    <source>
        <dbReference type="ARBA" id="ARBA00023180"/>
    </source>
</evidence>
<accession>A0A8C6UFI2</accession>
<dbReference type="GO" id="GO:0007166">
    <property type="term" value="P:cell surface receptor signaling pathway"/>
    <property type="evidence" value="ECO:0007669"/>
    <property type="project" value="TreeGrafter"/>
</dbReference>
<evidence type="ECO:0000256" key="4">
    <source>
        <dbReference type="ARBA" id="ARBA00022729"/>
    </source>
</evidence>
<keyword evidence="5" id="KW-1133">Transmembrane helix</keyword>
<organism evidence="12 13">
    <name type="scientific">Neogobius melanostomus</name>
    <name type="common">round goby</name>
    <dbReference type="NCBI Taxonomy" id="47308"/>
    <lineage>
        <taxon>Eukaryota</taxon>
        <taxon>Metazoa</taxon>
        <taxon>Chordata</taxon>
        <taxon>Craniata</taxon>
        <taxon>Vertebrata</taxon>
        <taxon>Euteleostomi</taxon>
        <taxon>Actinopterygii</taxon>
        <taxon>Neopterygii</taxon>
        <taxon>Teleostei</taxon>
        <taxon>Neoteleostei</taxon>
        <taxon>Acanthomorphata</taxon>
        <taxon>Gobiaria</taxon>
        <taxon>Gobiiformes</taxon>
        <taxon>Gobioidei</taxon>
        <taxon>Gobiidae</taxon>
        <taxon>Benthophilinae</taxon>
        <taxon>Neogobiini</taxon>
        <taxon>Neogobius</taxon>
    </lineage>
</organism>
<dbReference type="InterPro" id="IPR007110">
    <property type="entry name" value="Ig-like_dom"/>
</dbReference>
<dbReference type="InterPro" id="IPR013783">
    <property type="entry name" value="Ig-like_fold"/>
</dbReference>
<evidence type="ECO:0000256" key="7">
    <source>
        <dbReference type="ARBA" id="ARBA00023157"/>
    </source>
</evidence>
<keyword evidence="7" id="KW-1015">Disulfide bond</keyword>